<dbReference type="GO" id="GO:0006915">
    <property type="term" value="P:apoptotic process"/>
    <property type="evidence" value="ECO:0007669"/>
    <property type="project" value="UniProtKB-KW"/>
</dbReference>
<dbReference type="Pfam" id="PF00656">
    <property type="entry name" value="Peptidase_C14"/>
    <property type="match status" value="1"/>
</dbReference>
<dbReference type="Gene3D" id="3.40.50.1460">
    <property type="match status" value="1"/>
</dbReference>
<feature type="domain" description="Peptidase C14 caspase" evidence="4">
    <location>
        <begin position="74"/>
        <end position="322"/>
    </location>
</feature>
<keyword evidence="6" id="KW-1185">Reference proteome</keyword>
<dbReference type="GO" id="GO:0006508">
    <property type="term" value="P:proteolysis"/>
    <property type="evidence" value="ECO:0007669"/>
    <property type="project" value="InterPro"/>
</dbReference>
<dbReference type="EMBL" id="NHYE01000841">
    <property type="protein sequence ID" value="PPR02555.1"/>
    <property type="molecule type" value="Genomic_DNA"/>
</dbReference>
<dbReference type="GO" id="GO:0004197">
    <property type="term" value="F:cysteine-type endopeptidase activity"/>
    <property type="evidence" value="ECO:0007669"/>
    <property type="project" value="InterPro"/>
</dbReference>
<sequence length="721" mass="80196">MTPLPSPVHRLVEMATSTLNIDGVQIDNSAEYLRYLDLTEDAAQAGVSLRSPNEVQQKIKSRDIIQVTKRSTVTALIIGINDYESKAIQGLRGAVSDAKAIKRYLQTSLRVPESRICLLTQEQATRKNIIEAFHRLKNDPEIQRDEAILIYYAGHGQEIEAPEGWDTEKAGAKIQSIVPYDFNPERRIHVIPDYTLGWLIYQISQQHGDNITVILDCCHSGSGTRAKGTNELVRSAYLNGYSIPVDLDEDLGGHPGKSKGVRLATPLSSPSLSTHILLAACSAAEKARERNGRGKFTSSLEAVLKTISPDQLTYVELLDRLENIDGQNPQLEGNNRHRVVFNSKATVTAHYPHKLCFDKSGKYVLQAGAADGVCQGAQFTLYATFADIFRKSCGVVVVDSVRPFESIVRPIDPLTLGIPVNGAVYAIQTRAGEQTALNVYMEVTEDLRPAFTAQLLQQRDPSANQYTIRPVQDRHIAYLELRRDGNNIRFLILDKAVTQHGVTECIYRAPAIAKSLGPILQGAAHYYYHLKRSYLNPIIQETVKVEFFKLENSGKYDLSMGGLGRPLRKPVGENLVRNGIIFLDITDDEDVYGLAITNLGRRDLYPSLFYFDNSELSIKCYYTSHGRSNYEVDSPLPGKDGRLTLGFGNGGGDAFEYYLPDGRDVDVGFLKCFFSTTPIDLSKIEQDTPFNSTRAVIQRRITTADTWACITIPVVQRRVTS</sequence>
<gene>
    <name evidence="5" type="ORF">CVT26_012022</name>
</gene>
<organism evidence="5 6">
    <name type="scientific">Gymnopilus dilepis</name>
    <dbReference type="NCBI Taxonomy" id="231916"/>
    <lineage>
        <taxon>Eukaryota</taxon>
        <taxon>Fungi</taxon>
        <taxon>Dikarya</taxon>
        <taxon>Basidiomycota</taxon>
        <taxon>Agaricomycotina</taxon>
        <taxon>Agaricomycetes</taxon>
        <taxon>Agaricomycetidae</taxon>
        <taxon>Agaricales</taxon>
        <taxon>Agaricineae</taxon>
        <taxon>Hymenogastraceae</taxon>
        <taxon>Gymnopilus</taxon>
    </lineage>
</organism>
<accession>A0A409YHW4</accession>
<dbReference type="GO" id="GO:0005737">
    <property type="term" value="C:cytoplasm"/>
    <property type="evidence" value="ECO:0007669"/>
    <property type="project" value="TreeGrafter"/>
</dbReference>
<dbReference type="Proteomes" id="UP000284706">
    <property type="component" value="Unassembled WGS sequence"/>
</dbReference>
<dbReference type="PANTHER" id="PTHR48104:SF30">
    <property type="entry name" value="METACASPASE-1"/>
    <property type="match status" value="1"/>
</dbReference>
<evidence type="ECO:0000256" key="1">
    <source>
        <dbReference type="ARBA" id="ARBA00009005"/>
    </source>
</evidence>
<name>A0A409YHW4_9AGAR</name>
<evidence type="ECO:0000256" key="2">
    <source>
        <dbReference type="ARBA" id="ARBA00022703"/>
    </source>
</evidence>
<evidence type="ECO:0000313" key="5">
    <source>
        <dbReference type="EMBL" id="PPR02555.1"/>
    </source>
</evidence>
<comment type="caution">
    <text evidence="5">The sequence shown here is derived from an EMBL/GenBank/DDBJ whole genome shotgun (WGS) entry which is preliminary data.</text>
</comment>
<dbReference type="InParanoid" id="A0A409YHW4"/>
<evidence type="ECO:0000259" key="4">
    <source>
        <dbReference type="Pfam" id="PF00656"/>
    </source>
</evidence>
<dbReference type="PANTHER" id="PTHR48104">
    <property type="entry name" value="METACASPASE-4"/>
    <property type="match status" value="1"/>
</dbReference>
<keyword evidence="2" id="KW-0053">Apoptosis</keyword>
<comment type="similarity">
    <text evidence="1">Belongs to the peptidase C14B family.</text>
</comment>
<proteinExistence type="inferred from homology"/>
<dbReference type="InterPro" id="IPR029030">
    <property type="entry name" value="Caspase-like_dom_sf"/>
</dbReference>
<keyword evidence="3" id="KW-0378">Hydrolase</keyword>
<reference evidence="5 6" key="1">
    <citation type="journal article" date="2018" name="Evol. Lett.">
        <title>Horizontal gene cluster transfer increased hallucinogenic mushroom diversity.</title>
        <authorList>
            <person name="Reynolds H.T."/>
            <person name="Vijayakumar V."/>
            <person name="Gluck-Thaler E."/>
            <person name="Korotkin H.B."/>
            <person name="Matheny P.B."/>
            <person name="Slot J.C."/>
        </authorList>
    </citation>
    <scope>NUCLEOTIDE SEQUENCE [LARGE SCALE GENOMIC DNA]</scope>
    <source>
        <strain evidence="5 6">SRW20</strain>
    </source>
</reference>
<dbReference type="SUPFAM" id="SSF52129">
    <property type="entry name" value="Caspase-like"/>
    <property type="match status" value="1"/>
</dbReference>
<keyword evidence="3" id="KW-0645">Protease</keyword>
<keyword evidence="3" id="KW-0788">Thiol protease</keyword>
<protein>
    <recommendedName>
        <fullName evidence="4">Peptidase C14 caspase domain-containing protein</fullName>
    </recommendedName>
</protein>
<dbReference type="OrthoDB" id="3223806at2759"/>
<evidence type="ECO:0000313" key="6">
    <source>
        <dbReference type="Proteomes" id="UP000284706"/>
    </source>
</evidence>
<dbReference type="InterPro" id="IPR011600">
    <property type="entry name" value="Pept_C14_caspase"/>
</dbReference>
<evidence type="ECO:0000256" key="3">
    <source>
        <dbReference type="ARBA" id="ARBA00022807"/>
    </source>
</evidence>
<dbReference type="InterPro" id="IPR050452">
    <property type="entry name" value="Metacaspase"/>
</dbReference>
<dbReference type="AlphaFoldDB" id="A0A409YHW4"/>